<organism evidence="2">
    <name type="scientific">Amphora coffeiformis</name>
    <dbReference type="NCBI Taxonomy" id="265554"/>
    <lineage>
        <taxon>Eukaryota</taxon>
        <taxon>Sar</taxon>
        <taxon>Stramenopiles</taxon>
        <taxon>Ochrophyta</taxon>
        <taxon>Bacillariophyta</taxon>
        <taxon>Bacillariophyceae</taxon>
        <taxon>Bacillariophycidae</taxon>
        <taxon>Thalassiophysales</taxon>
        <taxon>Catenulaceae</taxon>
        <taxon>Amphora</taxon>
    </lineage>
</organism>
<feature type="region of interest" description="Disordered" evidence="1">
    <location>
        <begin position="35"/>
        <end position="88"/>
    </location>
</feature>
<dbReference type="EMBL" id="HBIM01010565">
    <property type="protein sequence ID" value="CAE0411495.1"/>
    <property type="molecule type" value="Transcribed_RNA"/>
</dbReference>
<accession>A0A7S3L4J6</accession>
<name>A0A7S3L4J6_9STRA</name>
<gene>
    <name evidence="2" type="ORF">ACOF00016_LOCUS8826</name>
</gene>
<dbReference type="AlphaFoldDB" id="A0A7S3L4J6"/>
<sequence>MRLFDSLLHVAFLLGSMHKISRLCSEDAATRIASTRHCPQTKATMSRSAVAAKKGRNDAEDTPRGSTANKEASSSKENPPAQRRSKEEEDAILEYAIDSFLRGDYNLKLPDSSKPLPPPDLGPGPVVSAALRSLRGRDLPSQTHGAAVFMRFCLPLRRSERWGDASSVGKDPWKEVLRGGLTASTFVRRLRASEFAGLLDWSRIDVTEGAYTSDRDLVGLPSIAYVNAALFFEEESGPSLFQFKLRRVGGGAWMIDTIRRSQKELFLETDGRGSSK</sequence>
<reference evidence="2" key="1">
    <citation type="submission" date="2021-01" db="EMBL/GenBank/DDBJ databases">
        <authorList>
            <person name="Corre E."/>
            <person name="Pelletier E."/>
            <person name="Niang G."/>
            <person name="Scheremetjew M."/>
            <person name="Finn R."/>
            <person name="Kale V."/>
            <person name="Holt S."/>
            <person name="Cochrane G."/>
            <person name="Meng A."/>
            <person name="Brown T."/>
            <person name="Cohen L."/>
        </authorList>
    </citation>
    <scope>NUCLEOTIDE SEQUENCE</scope>
    <source>
        <strain evidence="2">CCMP127</strain>
    </source>
</reference>
<protein>
    <submittedName>
        <fullName evidence="2">Uncharacterized protein</fullName>
    </submittedName>
</protein>
<feature type="compositionally biased region" description="Polar residues" evidence="1">
    <location>
        <begin position="37"/>
        <end position="47"/>
    </location>
</feature>
<evidence type="ECO:0000313" key="2">
    <source>
        <dbReference type="EMBL" id="CAE0411495.1"/>
    </source>
</evidence>
<feature type="compositionally biased region" description="Polar residues" evidence="1">
    <location>
        <begin position="64"/>
        <end position="77"/>
    </location>
</feature>
<evidence type="ECO:0000256" key="1">
    <source>
        <dbReference type="SAM" id="MobiDB-lite"/>
    </source>
</evidence>
<proteinExistence type="predicted"/>